<dbReference type="Pfam" id="PF00059">
    <property type="entry name" value="Lectin_C"/>
    <property type="match status" value="1"/>
</dbReference>
<proteinExistence type="predicted"/>
<dbReference type="PANTHER" id="PTHR22803">
    <property type="entry name" value="MANNOSE, PHOSPHOLIPASE, LECTIN RECEPTOR RELATED"/>
    <property type="match status" value="1"/>
</dbReference>
<dbReference type="Gene3D" id="3.10.100.10">
    <property type="entry name" value="Mannose-Binding Protein A, subunit A"/>
    <property type="match status" value="1"/>
</dbReference>
<keyword evidence="3" id="KW-1185">Reference proteome</keyword>
<reference evidence="2" key="1">
    <citation type="submission" date="2025-08" db="UniProtKB">
        <authorList>
            <consortium name="Ensembl"/>
        </authorList>
    </citation>
    <scope>IDENTIFICATION</scope>
</reference>
<dbReference type="PROSITE" id="PS50041">
    <property type="entry name" value="C_TYPE_LECTIN_2"/>
    <property type="match status" value="1"/>
</dbReference>
<dbReference type="SUPFAM" id="SSF56436">
    <property type="entry name" value="C-type lectin-like"/>
    <property type="match status" value="1"/>
</dbReference>
<dbReference type="InterPro" id="IPR016187">
    <property type="entry name" value="CTDL_fold"/>
</dbReference>
<dbReference type="Proteomes" id="UP000472260">
    <property type="component" value="Unassembled WGS sequence"/>
</dbReference>
<evidence type="ECO:0000313" key="3">
    <source>
        <dbReference type="Proteomes" id="UP000472260"/>
    </source>
</evidence>
<dbReference type="Ensembl" id="ENSSANT00000110721.1">
    <property type="protein sequence ID" value="ENSSANP00000104332.1"/>
    <property type="gene ID" value="ENSSANG00000051090.1"/>
</dbReference>
<evidence type="ECO:0000313" key="2">
    <source>
        <dbReference type="Ensembl" id="ENSSANP00000104332.1"/>
    </source>
</evidence>
<feature type="domain" description="C-type lectin" evidence="1">
    <location>
        <begin position="23"/>
        <end position="84"/>
    </location>
</feature>
<protein>
    <recommendedName>
        <fullName evidence="1">C-type lectin domain-containing protein</fullName>
    </recommendedName>
</protein>
<name>A0A671T5P9_9TELE</name>
<dbReference type="AlphaFoldDB" id="A0A671T5P9"/>
<evidence type="ECO:0000259" key="1">
    <source>
        <dbReference type="PROSITE" id="PS50041"/>
    </source>
</evidence>
<sequence>QHRFLDLGTLQLCCCLLRVRDFYYISSEKKSWSDSSRDCQQKGANLVIINSSKEQDFVQKIAVSDHFWIGLGKMEGEWKWIGGTIMANG</sequence>
<reference evidence="2" key="2">
    <citation type="submission" date="2025-09" db="UniProtKB">
        <authorList>
            <consortium name="Ensembl"/>
        </authorList>
    </citation>
    <scope>IDENTIFICATION</scope>
</reference>
<accession>A0A671T5P9</accession>
<dbReference type="InterPro" id="IPR001304">
    <property type="entry name" value="C-type_lectin-like"/>
</dbReference>
<dbReference type="InterPro" id="IPR016186">
    <property type="entry name" value="C-type_lectin-like/link_sf"/>
</dbReference>
<organism evidence="2 3">
    <name type="scientific">Sinocyclocheilus anshuiensis</name>
    <dbReference type="NCBI Taxonomy" id="1608454"/>
    <lineage>
        <taxon>Eukaryota</taxon>
        <taxon>Metazoa</taxon>
        <taxon>Chordata</taxon>
        <taxon>Craniata</taxon>
        <taxon>Vertebrata</taxon>
        <taxon>Euteleostomi</taxon>
        <taxon>Actinopterygii</taxon>
        <taxon>Neopterygii</taxon>
        <taxon>Teleostei</taxon>
        <taxon>Ostariophysi</taxon>
        <taxon>Cypriniformes</taxon>
        <taxon>Cyprinidae</taxon>
        <taxon>Cyprininae</taxon>
        <taxon>Sinocyclocheilus</taxon>
    </lineage>
</organism>
<dbReference type="InterPro" id="IPR050111">
    <property type="entry name" value="C-type_lectin/snaclec_domain"/>
</dbReference>